<dbReference type="RefSeq" id="WP_191804914.1">
    <property type="nucleotide sequence ID" value="NZ_JACSQF010000015.1"/>
</dbReference>
<evidence type="ECO:0000313" key="2">
    <source>
        <dbReference type="Proteomes" id="UP000655570"/>
    </source>
</evidence>
<dbReference type="InterPro" id="IPR007061">
    <property type="entry name" value="MST-like"/>
</dbReference>
<comment type="caution">
    <text evidence="1">The sequence shown here is derived from an EMBL/GenBank/DDBJ whole genome shotgun (WGS) entry which is preliminary data.</text>
</comment>
<proteinExistence type="predicted"/>
<name>A0ABR8U1G6_9CELL</name>
<dbReference type="EMBL" id="JACSQF010000015">
    <property type="protein sequence ID" value="MBD7981878.1"/>
    <property type="molecule type" value="Genomic_DNA"/>
</dbReference>
<evidence type="ECO:0000313" key="1">
    <source>
        <dbReference type="EMBL" id="MBD7981878.1"/>
    </source>
</evidence>
<protein>
    <submittedName>
        <fullName evidence="1">DinB family protein</fullName>
    </submittedName>
</protein>
<dbReference type="Proteomes" id="UP000655570">
    <property type="component" value="Unassembled WGS sequence"/>
</dbReference>
<keyword evidence="2" id="KW-1185">Reference proteome</keyword>
<accession>A0ABR8U1G6</accession>
<reference evidence="1 2" key="1">
    <citation type="submission" date="2020-08" db="EMBL/GenBank/DDBJ databases">
        <title>A Genomic Blueprint of the Chicken Gut Microbiome.</title>
        <authorList>
            <person name="Gilroy R."/>
            <person name="Ravi A."/>
            <person name="Getino M."/>
            <person name="Pursley I."/>
            <person name="Horton D.L."/>
            <person name="Alikhan N.-F."/>
            <person name="Baker D."/>
            <person name="Gharbi K."/>
            <person name="Hall N."/>
            <person name="Watson M."/>
            <person name="Adriaenssens E.M."/>
            <person name="Foster-Nyarko E."/>
            <person name="Jarju S."/>
            <person name="Secka A."/>
            <person name="Antonio M."/>
            <person name="Oren A."/>
            <person name="Chaudhuri R."/>
            <person name="La Ragione R.M."/>
            <person name="Hildebrand F."/>
            <person name="Pallen M.J."/>
        </authorList>
    </citation>
    <scope>NUCLEOTIDE SEQUENCE [LARGE SCALE GENOMIC DNA]</scope>
    <source>
        <strain evidence="1 2">Sa2CUA9</strain>
    </source>
</reference>
<dbReference type="InterPro" id="IPR034660">
    <property type="entry name" value="DinB/YfiT-like"/>
</dbReference>
<gene>
    <name evidence="1" type="ORF">H9641_14265</name>
</gene>
<organism evidence="1 2">
    <name type="scientific">Oerskovia merdavium</name>
    <dbReference type="NCBI Taxonomy" id="2762227"/>
    <lineage>
        <taxon>Bacteria</taxon>
        <taxon>Bacillati</taxon>
        <taxon>Actinomycetota</taxon>
        <taxon>Actinomycetes</taxon>
        <taxon>Micrococcales</taxon>
        <taxon>Cellulomonadaceae</taxon>
        <taxon>Oerskovia</taxon>
    </lineage>
</organism>
<dbReference type="Pfam" id="PF04978">
    <property type="entry name" value="MST"/>
    <property type="match status" value="1"/>
</dbReference>
<sequence length="219" mass="24161">MESTQTAAASEPSDAVNAPDHKATLQRYLQAARDALLWKLDGLDERAARWPSTPTGTNLLGLVRHAAGVEIDYFGRTFGRAWPTPEEVAWAAEDAEDNADMWAIAEDSTDSVVDLYRRVWTFADETIAALDLDALGRVPWWPAEIADVTLFQVIVHVTSDLTRHAGHADILRELTDGSAGLRADGDNLPPLSDQEWSAYVERLRGVAEEAQRRADVRPT</sequence>
<dbReference type="SUPFAM" id="SSF109854">
    <property type="entry name" value="DinB/YfiT-like putative metalloenzymes"/>
    <property type="match status" value="1"/>
</dbReference>
<dbReference type="Gene3D" id="1.20.120.450">
    <property type="entry name" value="dinb family like domain"/>
    <property type="match status" value="1"/>
</dbReference>